<evidence type="ECO:0000256" key="1">
    <source>
        <dbReference type="SAM" id="MobiDB-lite"/>
    </source>
</evidence>
<evidence type="ECO:0000313" key="3">
    <source>
        <dbReference type="EMBL" id="CAL8138162.1"/>
    </source>
</evidence>
<evidence type="ECO:0000256" key="2">
    <source>
        <dbReference type="SAM" id="SignalP"/>
    </source>
</evidence>
<dbReference type="EMBL" id="CAXLJM020000122">
    <property type="protein sequence ID" value="CAL8138162.1"/>
    <property type="molecule type" value="Genomic_DNA"/>
</dbReference>
<accession>A0ABP1RX64</accession>
<gene>
    <name evidence="3" type="ORF">ODALV1_LOCUS27242</name>
</gene>
<feature type="signal peptide" evidence="2">
    <location>
        <begin position="1"/>
        <end position="30"/>
    </location>
</feature>
<keyword evidence="4" id="KW-1185">Reference proteome</keyword>
<organism evidence="3 4">
    <name type="scientific">Orchesella dallaii</name>
    <dbReference type="NCBI Taxonomy" id="48710"/>
    <lineage>
        <taxon>Eukaryota</taxon>
        <taxon>Metazoa</taxon>
        <taxon>Ecdysozoa</taxon>
        <taxon>Arthropoda</taxon>
        <taxon>Hexapoda</taxon>
        <taxon>Collembola</taxon>
        <taxon>Entomobryomorpha</taxon>
        <taxon>Entomobryoidea</taxon>
        <taxon>Orchesellidae</taxon>
        <taxon>Orchesellinae</taxon>
        <taxon>Orchesella</taxon>
    </lineage>
</organism>
<dbReference type="Proteomes" id="UP001642540">
    <property type="component" value="Unassembled WGS sequence"/>
</dbReference>
<sequence>MYSLQFHKVAFFKLLLTFVVASAIIGAALSDDANIDNEVARLKILPTGVIYDSEDKAGKSIDYFHYSQEFADVQELIDNNGLKKVALFCAKGVFVLYNHVYHISHSDDDIMIFAGTDQCVNPGATRSLLYTEGYINPMTSTLTIFADERFTTPHYIINRQDEHDIQGIQRFGTVKSFILMGKEPWTVTTTKSTYCLKAESDVEFPVCPVAYSVNVFKEPIGWISARRGCNTTFDTEISLKYCFNHGSGNLEPATDGSAPPPTTSEGAGDGISVMPSPSTSVSTSGPNGIFSNCDNHEEFAMLLRIRLTQDFLNLYQVQFPLNKKHAWRTEILDNTMEIVKSSQPGEFLSVELLLFIRELYIYFAEKWAWSKAKGWPSAMPTQRVQLLGYETTRCLAKLREMGWMQTTAQSTRNFFSSMEKPEFKEDDIEPVFRPISGYDTVMEFVWLAINFVGVTCHGALEFENDFWMEYMNIAYNMYLHPMRGFWANPGVTLQYYPIILGGYNITRQLKVLAAATTILYKVTPINRLARPDSLAEFKAEAR</sequence>
<feature type="region of interest" description="Disordered" evidence="1">
    <location>
        <begin position="251"/>
        <end position="278"/>
    </location>
</feature>
<reference evidence="3 4" key="1">
    <citation type="submission" date="2024-08" db="EMBL/GenBank/DDBJ databases">
        <authorList>
            <person name="Cucini C."/>
            <person name="Frati F."/>
        </authorList>
    </citation>
    <scope>NUCLEOTIDE SEQUENCE [LARGE SCALE GENOMIC DNA]</scope>
</reference>
<proteinExistence type="predicted"/>
<name>A0ABP1RX64_9HEXA</name>
<keyword evidence="2" id="KW-0732">Signal</keyword>
<evidence type="ECO:0000313" key="4">
    <source>
        <dbReference type="Proteomes" id="UP001642540"/>
    </source>
</evidence>
<comment type="caution">
    <text evidence="3">The sequence shown here is derived from an EMBL/GenBank/DDBJ whole genome shotgun (WGS) entry which is preliminary data.</text>
</comment>
<protein>
    <submittedName>
        <fullName evidence="3">Uncharacterized protein</fullName>
    </submittedName>
</protein>
<feature type="chain" id="PRO_5046570319" evidence="2">
    <location>
        <begin position="31"/>
        <end position="542"/>
    </location>
</feature>